<dbReference type="AlphaFoldDB" id="A0A415PQL8"/>
<dbReference type="Proteomes" id="UP000753219">
    <property type="component" value="Unassembled WGS sequence"/>
</dbReference>
<evidence type="ECO:0000313" key="2">
    <source>
        <dbReference type="EMBL" id="RHM15030.1"/>
    </source>
</evidence>
<organism evidence="2 3">
    <name type="scientific">Amedibacillus dolichus</name>
    <dbReference type="NCBI Taxonomy" id="31971"/>
    <lineage>
        <taxon>Bacteria</taxon>
        <taxon>Bacillati</taxon>
        <taxon>Bacillota</taxon>
        <taxon>Erysipelotrichia</taxon>
        <taxon>Erysipelotrichales</taxon>
        <taxon>Erysipelotrichaceae</taxon>
        <taxon>Amedibacillus</taxon>
    </lineage>
</organism>
<dbReference type="Gene3D" id="1.10.287.1060">
    <property type="entry name" value="ESAT-6-like"/>
    <property type="match status" value="1"/>
</dbReference>
<protein>
    <submittedName>
        <fullName evidence="1">Pore-forming ESAT-6 family protein</fullName>
    </submittedName>
    <submittedName>
        <fullName evidence="2">Type VII secretion protein</fullName>
    </submittedName>
</protein>
<dbReference type="InterPro" id="IPR036689">
    <property type="entry name" value="ESAT-6-like_sf"/>
</dbReference>
<dbReference type="OrthoDB" id="1911041at2"/>
<dbReference type="Pfam" id="PF06013">
    <property type="entry name" value="WXG100"/>
    <property type="match status" value="1"/>
</dbReference>
<dbReference type="EMBL" id="QRPK01000004">
    <property type="protein sequence ID" value="RHM15030.1"/>
    <property type="molecule type" value="Genomic_DNA"/>
</dbReference>
<reference evidence="1" key="2">
    <citation type="submission" date="2021-02" db="EMBL/GenBank/DDBJ databases">
        <title>Infant gut strain persistence is associated with maternal origin, phylogeny, and functional potential including surface adhesion and iron acquisition.</title>
        <authorList>
            <person name="Lou Y.C."/>
        </authorList>
    </citation>
    <scope>NUCLEOTIDE SEQUENCE</scope>
    <source>
        <strain evidence="1">L3_108_103G1_dasL3_108_103G1_concoct_2</strain>
    </source>
</reference>
<evidence type="ECO:0000313" key="1">
    <source>
        <dbReference type="EMBL" id="MBS4883277.1"/>
    </source>
</evidence>
<reference evidence="2 3" key="1">
    <citation type="submission" date="2018-08" db="EMBL/GenBank/DDBJ databases">
        <title>A genome reference for cultivated species of the human gut microbiota.</title>
        <authorList>
            <person name="Zou Y."/>
            <person name="Xue W."/>
            <person name="Luo G."/>
        </authorList>
    </citation>
    <scope>NUCLEOTIDE SEQUENCE [LARGE SCALE GENOMIC DNA]</scope>
    <source>
        <strain evidence="2 3">AF35-6BH</strain>
    </source>
</reference>
<dbReference type="RefSeq" id="WP_004800117.1">
    <property type="nucleotide sequence ID" value="NZ_CABKNA010000003.1"/>
</dbReference>
<gene>
    <name evidence="2" type="ORF">DWZ83_01565</name>
    <name evidence="1" type="ORF">KHZ85_00685</name>
</gene>
<dbReference type="Proteomes" id="UP000284868">
    <property type="component" value="Unassembled WGS sequence"/>
</dbReference>
<dbReference type="NCBIfam" id="NF035934">
    <property type="entry name" value="ESAT6_2"/>
    <property type="match status" value="1"/>
</dbReference>
<dbReference type="EMBL" id="JAGZMZ010000001">
    <property type="protein sequence ID" value="MBS4883277.1"/>
    <property type="molecule type" value="Genomic_DNA"/>
</dbReference>
<dbReference type="InterPro" id="IPR010310">
    <property type="entry name" value="T7SS_ESAT-6-like"/>
</dbReference>
<sequence>MEALSVTIEDLTQTAGGIRQENQTLRKCLMEIHVCMNQLTNEWQSPAATTIRERFQSLLPIFDNYEQIIDNYAKFLDTTAATYQDMEQKLNQHADSFR</sequence>
<dbReference type="SUPFAM" id="SSF140453">
    <property type="entry name" value="EsxAB dimer-like"/>
    <property type="match status" value="1"/>
</dbReference>
<evidence type="ECO:0000313" key="3">
    <source>
        <dbReference type="Proteomes" id="UP000284868"/>
    </source>
</evidence>
<dbReference type="GeneID" id="92793700"/>
<keyword evidence="3" id="KW-1185">Reference proteome</keyword>
<name>A0A415PQL8_9FIRM</name>
<accession>A0A415PQL8</accession>
<comment type="caution">
    <text evidence="2">The sequence shown here is derived from an EMBL/GenBank/DDBJ whole genome shotgun (WGS) entry which is preliminary data.</text>
</comment>
<proteinExistence type="predicted"/>